<keyword evidence="1 6" id="KW-0004">4Fe-4S</keyword>
<keyword evidence="6" id="KW-0813">Transport</keyword>
<dbReference type="PIRSF" id="PIRSF000139">
    <property type="entry name" value="Glc_ox_4Fe-4S"/>
    <property type="match status" value="1"/>
</dbReference>
<dbReference type="Pfam" id="PF02754">
    <property type="entry name" value="CCG"/>
    <property type="match status" value="2"/>
</dbReference>
<evidence type="ECO:0000256" key="6">
    <source>
        <dbReference type="PIRNR" id="PIRNR000139"/>
    </source>
</evidence>
<keyword evidence="3" id="KW-0677">Repeat</keyword>
<dbReference type="InterPro" id="IPR017900">
    <property type="entry name" value="4Fe4S_Fe_S_CS"/>
</dbReference>
<dbReference type="Gene3D" id="1.10.1060.10">
    <property type="entry name" value="Alpha-helical ferredoxin"/>
    <property type="match status" value="1"/>
</dbReference>
<dbReference type="RefSeq" id="WP_341979438.1">
    <property type="nucleotide sequence ID" value="NZ_JBBYAF010000001.1"/>
</dbReference>
<keyword evidence="9" id="KW-1185">Reference proteome</keyword>
<dbReference type="EC" id="1.1.99.14" evidence="6"/>
<dbReference type="InterPro" id="IPR017896">
    <property type="entry name" value="4Fe4S_Fe-S-bd"/>
</dbReference>
<dbReference type="InterPro" id="IPR012257">
    <property type="entry name" value="Glc_ox_4Fe-4S"/>
</dbReference>
<name>A0ABU9K4Z7_9BACI</name>
<evidence type="ECO:0000313" key="9">
    <source>
        <dbReference type="Proteomes" id="UP001389717"/>
    </source>
</evidence>
<dbReference type="InterPro" id="IPR004017">
    <property type="entry name" value="Cys_rich_dom"/>
</dbReference>
<sequence length="436" mass="48650">MSNTETIEALHKKTYDEVSQCIQCGYCLPACPTYASMETESASPRGRINLVKMAAEGKIDILEDLKEPIDLCLGCRACEVACPVNVPYGSILEHAKETIHDMEVRGKGNNRFKDFALNQLFMKPKSMKRSSDLYYFYQKSGLQKVARSVNLPEIAVKDIGAFEKALPRVPSKKYQIERGKRYPAKTEKAVRTVALFLGCINDAVFYHVNYYTLELLRLSGCDVYVPKEQNCCGALHAHQGQTEQTKKLAKENLLAFEEYEVDTIITNAGGCGAILQEYDHLFTEAKEWKAKAKAFSGKIKDISEVLCSLESLPFQERLDAVVTYQPSCHLNNVQKAGAYPEKLIRQIPGIKYMELPSKHSCCASGGVYNIQQYEESMKILGSKMTEVNVIEPDIVVTSNPGCLIQMSHGINTYGEGQPESIHLVELLARACGIKVE</sequence>
<dbReference type="InterPro" id="IPR009051">
    <property type="entry name" value="Helical_ferredxn"/>
</dbReference>
<dbReference type="SUPFAM" id="SSF46548">
    <property type="entry name" value="alpha-helical ferredoxin"/>
    <property type="match status" value="1"/>
</dbReference>
<comment type="cofactor">
    <cofactor evidence="6">
        <name>[4Fe-4S] cluster</name>
        <dbReference type="ChEBI" id="CHEBI:49883"/>
    </cofactor>
    <text evidence="6">Binds 2 [4Fe-4S] clusters.</text>
</comment>
<accession>A0ABU9K4Z7</accession>
<evidence type="ECO:0000256" key="5">
    <source>
        <dbReference type="ARBA" id="ARBA00023014"/>
    </source>
</evidence>
<gene>
    <name evidence="8" type="ORF">AAEO50_00950</name>
</gene>
<dbReference type="PROSITE" id="PS00198">
    <property type="entry name" value="4FE4S_FER_1"/>
    <property type="match status" value="1"/>
</dbReference>
<protein>
    <recommendedName>
        <fullName evidence="6">Glycolate oxidase iron-sulfur subunit</fullName>
        <ecNumber evidence="6">1.1.99.14</ecNumber>
    </recommendedName>
</protein>
<keyword evidence="6" id="KW-0249">Electron transport</keyword>
<dbReference type="Pfam" id="PF13183">
    <property type="entry name" value="Fer4_8"/>
    <property type="match status" value="1"/>
</dbReference>
<feature type="domain" description="4Fe-4S ferredoxin-type" evidence="7">
    <location>
        <begin position="62"/>
        <end position="94"/>
    </location>
</feature>
<evidence type="ECO:0000313" key="8">
    <source>
        <dbReference type="EMBL" id="MEL3970836.1"/>
    </source>
</evidence>
<comment type="catalytic activity">
    <reaction evidence="6">
        <text>(R)-lactate + A = pyruvate + AH2</text>
        <dbReference type="Rhea" id="RHEA:15089"/>
        <dbReference type="ChEBI" id="CHEBI:13193"/>
        <dbReference type="ChEBI" id="CHEBI:15361"/>
        <dbReference type="ChEBI" id="CHEBI:16004"/>
        <dbReference type="ChEBI" id="CHEBI:17499"/>
    </reaction>
</comment>
<dbReference type="EMBL" id="JBBYAF010000001">
    <property type="protein sequence ID" value="MEL3970836.1"/>
    <property type="molecule type" value="Genomic_DNA"/>
</dbReference>
<comment type="caution">
    <text evidence="8">The sequence shown here is derived from an EMBL/GenBank/DDBJ whole genome shotgun (WGS) entry which is preliminary data.</text>
</comment>
<dbReference type="Proteomes" id="UP001389717">
    <property type="component" value="Unassembled WGS sequence"/>
</dbReference>
<keyword evidence="5 6" id="KW-0411">Iron-sulfur</keyword>
<evidence type="ECO:0000256" key="3">
    <source>
        <dbReference type="ARBA" id="ARBA00022737"/>
    </source>
</evidence>
<evidence type="ECO:0000256" key="2">
    <source>
        <dbReference type="ARBA" id="ARBA00022723"/>
    </source>
</evidence>
<evidence type="ECO:0000256" key="4">
    <source>
        <dbReference type="ARBA" id="ARBA00023004"/>
    </source>
</evidence>
<dbReference type="PROSITE" id="PS51379">
    <property type="entry name" value="4FE4S_FER_2"/>
    <property type="match status" value="2"/>
</dbReference>
<comment type="catalytic activity">
    <reaction evidence="6">
        <text>glycolate + A = glyoxylate + AH2</text>
        <dbReference type="Rhea" id="RHEA:21264"/>
        <dbReference type="ChEBI" id="CHEBI:13193"/>
        <dbReference type="ChEBI" id="CHEBI:17499"/>
        <dbReference type="ChEBI" id="CHEBI:29805"/>
        <dbReference type="ChEBI" id="CHEBI:36655"/>
        <dbReference type="EC" id="1.1.99.14"/>
    </reaction>
</comment>
<dbReference type="PANTHER" id="PTHR32479">
    <property type="entry name" value="GLYCOLATE OXIDASE IRON-SULFUR SUBUNIT"/>
    <property type="match status" value="1"/>
</dbReference>
<proteinExistence type="predicted"/>
<reference evidence="8 9" key="1">
    <citation type="submission" date="2024-04" db="EMBL/GenBank/DDBJ databases">
        <title>Bacillus oryzaecorticis sp. nov., a moderately halophilic bacterium isolated from rice husks.</title>
        <authorList>
            <person name="Zhu H.-S."/>
        </authorList>
    </citation>
    <scope>NUCLEOTIDE SEQUENCE [LARGE SCALE GENOMIC DNA]</scope>
    <source>
        <strain evidence="8 9">ZC255</strain>
    </source>
</reference>
<comment type="function">
    <text evidence="6">Component of a complex that catalyzes the oxidation of glycolate to glyoxylate.</text>
</comment>
<evidence type="ECO:0000256" key="1">
    <source>
        <dbReference type="ARBA" id="ARBA00022485"/>
    </source>
</evidence>
<dbReference type="PANTHER" id="PTHR32479:SF17">
    <property type="entry name" value="GLYCOLATE OXIDASE IRON-SULFUR SUBUNIT"/>
    <property type="match status" value="1"/>
</dbReference>
<keyword evidence="4 6" id="KW-0408">Iron</keyword>
<feature type="domain" description="4Fe-4S ferredoxin-type" evidence="7">
    <location>
        <begin position="11"/>
        <end position="41"/>
    </location>
</feature>
<keyword evidence="2 6" id="KW-0479">Metal-binding</keyword>
<evidence type="ECO:0000259" key="7">
    <source>
        <dbReference type="PROSITE" id="PS51379"/>
    </source>
</evidence>
<organism evidence="8 9">
    <name type="scientific">Rossellomorea oryzaecorticis</name>
    <dbReference type="NCBI Taxonomy" id="1396505"/>
    <lineage>
        <taxon>Bacteria</taxon>
        <taxon>Bacillati</taxon>
        <taxon>Bacillota</taxon>
        <taxon>Bacilli</taxon>
        <taxon>Bacillales</taxon>
        <taxon>Bacillaceae</taxon>
        <taxon>Rossellomorea</taxon>
    </lineage>
</organism>